<name>A0A1M5V0I1_9FIRM</name>
<feature type="compositionally biased region" description="Acidic residues" evidence="1">
    <location>
        <begin position="134"/>
        <end position="149"/>
    </location>
</feature>
<protein>
    <submittedName>
        <fullName evidence="2">Uncharacterized protein</fullName>
    </submittedName>
</protein>
<dbReference type="RefSeq" id="WP_073028484.1">
    <property type="nucleotide sequence ID" value="NZ_FQXJ01000004.1"/>
</dbReference>
<evidence type="ECO:0000256" key="1">
    <source>
        <dbReference type="SAM" id="MobiDB-lite"/>
    </source>
</evidence>
<proteinExistence type="predicted"/>
<evidence type="ECO:0000313" key="2">
    <source>
        <dbReference type="EMBL" id="SHH68686.1"/>
    </source>
</evidence>
<reference evidence="3" key="1">
    <citation type="submission" date="2016-11" db="EMBL/GenBank/DDBJ databases">
        <authorList>
            <person name="Varghese N."/>
            <person name="Submissions S."/>
        </authorList>
    </citation>
    <scope>NUCLEOTIDE SEQUENCE [LARGE SCALE GENOMIC DNA]</scope>
    <source>
        <strain evidence="3">DSM 15449</strain>
    </source>
</reference>
<organism evidence="2 3">
    <name type="scientific">Desulfosporosinus lacus DSM 15449</name>
    <dbReference type="NCBI Taxonomy" id="1121420"/>
    <lineage>
        <taxon>Bacteria</taxon>
        <taxon>Bacillati</taxon>
        <taxon>Bacillota</taxon>
        <taxon>Clostridia</taxon>
        <taxon>Eubacteriales</taxon>
        <taxon>Desulfitobacteriaceae</taxon>
        <taxon>Desulfosporosinus</taxon>
    </lineage>
</organism>
<evidence type="ECO:0000313" key="3">
    <source>
        <dbReference type="Proteomes" id="UP000183954"/>
    </source>
</evidence>
<gene>
    <name evidence="2" type="ORF">SAMN02746098_01145</name>
</gene>
<dbReference type="AlphaFoldDB" id="A0A1M5V0I1"/>
<feature type="region of interest" description="Disordered" evidence="1">
    <location>
        <begin position="125"/>
        <end position="149"/>
    </location>
</feature>
<dbReference type="Proteomes" id="UP000183954">
    <property type="component" value="Unassembled WGS sequence"/>
</dbReference>
<keyword evidence="3" id="KW-1185">Reference proteome</keyword>
<accession>A0A1M5V0I1</accession>
<dbReference type="EMBL" id="FQXJ01000004">
    <property type="protein sequence ID" value="SHH68686.1"/>
    <property type="molecule type" value="Genomic_DNA"/>
</dbReference>
<dbReference type="STRING" id="1121420.SAMN02746098_01145"/>
<sequence length="149" mass="16349">MITALIKYGNNSLLTEFPVEAMRLYNQLSSIGIADRADKIPALGNNSISVKLFAGELLGLKRAVGQSLINRLTPADTLRDVNVASYWLQEACAKDHEAFAALIAKASPSSLTDLRDLTEGFYGRPISKEIESPGYDEDQDMDEDDELEP</sequence>